<sequence>MWTPGSVAASTKIMGRMLWPLARSSIRSQGVVPRSFGTSQLLKTAGKDGCEKPAKICENACSRNVHKCEAKPPKCKKRPCLPPCHACPQEDPCWHCPYVPPPCPKRKPCCPICPIVNPYLYKSNCCPPVDVCEKKCVPCDPPPPPPRRLTRCELPGAMDDPCCSRQPKCPDPCNKDKKEDECDTDCPDRPRPPDPCKIEGEICSEEPCEFKKPEKCCSQTPAKDISCCPRRQKTKKKKRVIKKTCCLNLDPNWPPKRPECDCGFPAKELGPCVQAKSPKKEFWDGLC</sequence>
<evidence type="ECO:0000313" key="1">
    <source>
        <dbReference type="EMBL" id="JAG06837.1"/>
    </source>
</evidence>
<proteinExistence type="predicted"/>
<accession>A0A0A9WEE7</accession>
<dbReference type="AlphaFoldDB" id="A0A0A9WEE7"/>
<name>A0A0A9WEE7_LYGHE</name>
<evidence type="ECO:0000313" key="2">
    <source>
        <dbReference type="EMBL" id="JAG64168.1"/>
    </source>
</evidence>
<reference evidence="1" key="2">
    <citation type="submission" date="2014-07" db="EMBL/GenBank/DDBJ databases">
        <authorList>
            <person name="Hull J."/>
        </authorList>
    </citation>
    <scope>NUCLEOTIDE SEQUENCE</scope>
</reference>
<dbReference type="EMBL" id="GBHO01036767">
    <property type="protein sequence ID" value="JAG06837.1"/>
    <property type="molecule type" value="Transcribed_RNA"/>
</dbReference>
<reference evidence="2" key="3">
    <citation type="submission" date="2014-09" db="EMBL/GenBank/DDBJ databases">
        <authorList>
            <person name="Magalhaes I.L.F."/>
            <person name="Oliveira U."/>
            <person name="Santos F.R."/>
            <person name="Vidigal T.H.D.A."/>
            <person name="Brescovit A.D."/>
            <person name="Santos A.J."/>
        </authorList>
    </citation>
    <scope>NUCLEOTIDE SEQUENCE</scope>
</reference>
<gene>
    <name evidence="1" type="ORF">CM83_28218</name>
</gene>
<reference evidence="1" key="1">
    <citation type="journal article" date="2014" name="PLoS ONE">
        <title>Transcriptome-Based Identification of ABC Transporters in the Western Tarnished Plant Bug Lygus hesperus.</title>
        <authorList>
            <person name="Hull J.J."/>
            <person name="Chaney K."/>
            <person name="Geib S.M."/>
            <person name="Fabrick J.A."/>
            <person name="Brent C.S."/>
            <person name="Walsh D."/>
            <person name="Lavine L.C."/>
        </authorList>
    </citation>
    <scope>NUCLEOTIDE SEQUENCE</scope>
</reference>
<protein>
    <submittedName>
        <fullName evidence="1">Uncharacterized protein</fullName>
    </submittedName>
</protein>
<organism evidence="1">
    <name type="scientific">Lygus hesperus</name>
    <name type="common">Western plant bug</name>
    <dbReference type="NCBI Taxonomy" id="30085"/>
    <lineage>
        <taxon>Eukaryota</taxon>
        <taxon>Metazoa</taxon>
        <taxon>Ecdysozoa</taxon>
        <taxon>Arthropoda</taxon>
        <taxon>Hexapoda</taxon>
        <taxon>Insecta</taxon>
        <taxon>Pterygota</taxon>
        <taxon>Neoptera</taxon>
        <taxon>Paraneoptera</taxon>
        <taxon>Hemiptera</taxon>
        <taxon>Heteroptera</taxon>
        <taxon>Panheteroptera</taxon>
        <taxon>Cimicomorpha</taxon>
        <taxon>Miridae</taxon>
        <taxon>Mirini</taxon>
        <taxon>Lygus</taxon>
    </lineage>
</organism>
<dbReference type="EMBL" id="GBRD01001653">
    <property type="protein sequence ID" value="JAG64168.1"/>
    <property type="molecule type" value="Transcribed_RNA"/>
</dbReference>